<keyword evidence="4" id="KW-0547">Nucleotide-binding</keyword>
<dbReference type="InterPro" id="IPR000764">
    <property type="entry name" value="Uridine_kinase-like"/>
</dbReference>
<evidence type="ECO:0000313" key="8">
    <source>
        <dbReference type="EMBL" id="KAJ3228481.1"/>
    </source>
</evidence>
<name>A0AAD5Y251_9FUNG</name>
<proteinExistence type="predicted"/>
<dbReference type="Pfam" id="PF00485">
    <property type="entry name" value="PRK"/>
    <property type="match status" value="1"/>
</dbReference>
<dbReference type="SUPFAM" id="SSF52540">
    <property type="entry name" value="P-loop containing nucleoside triphosphate hydrolases"/>
    <property type="match status" value="1"/>
</dbReference>
<evidence type="ECO:0000256" key="5">
    <source>
        <dbReference type="ARBA" id="ARBA00022777"/>
    </source>
</evidence>
<evidence type="ECO:0000256" key="6">
    <source>
        <dbReference type="SAM" id="MobiDB-lite"/>
    </source>
</evidence>
<evidence type="ECO:0000313" key="9">
    <source>
        <dbReference type="Proteomes" id="UP001211065"/>
    </source>
</evidence>
<dbReference type="GO" id="GO:0005524">
    <property type="term" value="F:ATP binding"/>
    <property type="evidence" value="ECO:0007669"/>
    <property type="project" value="InterPro"/>
</dbReference>
<evidence type="ECO:0000256" key="3">
    <source>
        <dbReference type="ARBA" id="ARBA00022679"/>
    </source>
</evidence>
<keyword evidence="5 8" id="KW-0418">Kinase</keyword>
<dbReference type="InterPro" id="IPR027417">
    <property type="entry name" value="P-loop_NTPase"/>
</dbReference>
<accession>A0AAD5Y251</accession>
<gene>
    <name evidence="8" type="primary">UCKL1</name>
    <name evidence="8" type="ORF">HK099_000036</name>
</gene>
<evidence type="ECO:0000259" key="7">
    <source>
        <dbReference type="Pfam" id="PF00485"/>
    </source>
</evidence>
<keyword evidence="9" id="KW-1185">Reference proteome</keyword>
<dbReference type="AlphaFoldDB" id="A0AAD5Y251"/>
<organism evidence="8 9">
    <name type="scientific">Clydaea vesicula</name>
    <dbReference type="NCBI Taxonomy" id="447962"/>
    <lineage>
        <taxon>Eukaryota</taxon>
        <taxon>Fungi</taxon>
        <taxon>Fungi incertae sedis</taxon>
        <taxon>Chytridiomycota</taxon>
        <taxon>Chytridiomycota incertae sedis</taxon>
        <taxon>Chytridiomycetes</taxon>
        <taxon>Lobulomycetales</taxon>
        <taxon>Lobulomycetaceae</taxon>
        <taxon>Clydaea</taxon>
    </lineage>
</organism>
<dbReference type="EC" id="2.7.1.48" evidence="2"/>
<dbReference type="InterPro" id="IPR006083">
    <property type="entry name" value="PRK/URK"/>
</dbReference>
<sequence>MSVDISEPISITYPPPSITKNLSFGSPQPFLIGVAGGSSSGKTKVCQKIISTLLEKDRSTSVKVVRVRLSDFYRILTKEELRMANKGCFNFDTPEAIDFVLFNQFLEKLKNNEVATVPKYDYKNHVRLDQSNSILNPDVVILEGIFILYSKDVRDSLNLKVFVDVDDDDRLASQVLRDTEKFNRKIDYVLNQYVRFVKPGFEEYILPSKRFADVIIPRGKANTVAIELLASHIDDIIALKKSERSHFREKNLSHSPLRHKSSRDSLKESMQSLNIDNSNYDELMK</sequence>
<evidence type="ECO:0000256" key="1">
    <source>
        <dbReference type="ARBA" id="ARBA00004690"/>
    </source>
</evidence>
<evidence type="ECO:0000256" key="4">
    <source>
        <dbReference type="ARBA" id="ARBA00022741"/>
    </source>
</evidence>
<keyword evidence="3" id="KW-0808">Transferase</keyword>
<dbReference type="NCBIfam" id="NF004018">
    <property type="entry name" value="PRK05480.1"/>
    <property type="match status" value="1"/>
</dbReference>
<dbReference type="CDD" id="cd02023">
    <property type="entry name" value="UMPK"/>
    <property type="match status" value="1"/>
</dbReference>
<dbReference type="Proteomes" id="UP001211065">
    <property type="component" value="Unassembled WGS sequence"/>
</dbReference>
<feature type="domain" description="Phosphoribulokinase/uridine kinase" evidence="7">
    <location>
        <begin position="31"/>
        <end position="224"/>
    </location>
</feature>
<dbReference type="PRINTS" id="PR00988">
    <property type="entry name" value="URIDINKINASE"/>
</dbReference>
<dbReference type="PANTHER" id="PTHR10285">
    <property type="entry name" value="URIDINE KINASE"/>
    <property type="match status" value="1"/>
</dbReference>
<dbReference type="GO" id="GO:0004849">
    <property type="term" value="F:uridine kinase activity"/>
    <property type="evidence" value="ECO:0007669"/>
    <property type="project" value="UniProtKB-EC"/>
</dbReference>
<dbReference type="Gene3D" id="3.40.50.300">
    <property type="entry name" value="P-loop containing nucleotide triphosphate hydrolases"/>
    <property type="match status" value="1"/>
</dbReference>
<feature type="region of interest" description="Disordered" evidence="6">
    <location>
        <begin position="249"/>
        <end position="271"/>
    </location>
</feature>
<evidence type="ECO:0000256" key="2">
    <source>
        <dbReference type="ARBA" id="ARBA00012137"/>
    </source>
</evidence>
<comment type="pathway">
    <text evidence="1">Pyrimidine metabolism; UMP biosynthesis via salvage pathway; UMP from uridine: step 1/1.</text>
</comment>
<reference evidence="8" key="1">
    <citation type="submission" date="2020-05" db="EMBL/GenBank/DDBJ databases">
        <title>Phylogenomic resolution of chytrid fungi.</title>
        <authorList>
            <person name="Stajich J.E."/>
            <person name="Amses K."/>
            <person name="Simmons R."/>
            <person name="Seto K."/>
            <person name="Myers J."/>
            <person name="Bonds A."/>
            <person name="Quandt C.A."/>
            <person name="Barry K."/>
            <person name="Liu P."/>
            <person name="Grigoriev I."/>
            <person name="Longcore J.E."/>
            <person name="James T.Y."/>
        </authorList>
    </citation>
    <scope>NUCLEOTIDE SEQUENCE</scope>
    <source>
        <strain evidence="8">JEL0476</strain>
    </source>
</reference>
<comment type="caution">
    <text evidence="8">The sequence shown here is derived from an EMBL/GenBank/DDBJ whole genome shotgun (WGS) entry which is preliminary data.</text>
</comment>
<dbReference type="EMBL" id="JADGJW010000001">
    <property type="protein sequence ID" value="KAJ3228481.1"/>
    <property type="molecule type" value="Genomic_DNA"/>
</dbReference>
<protein>
    <recommendedName>
        <fullName evidence="2">uridine/cytidine kinase</fullName>
        <ecNumber evidence="2">2.7.1.48</ecNumber>
    </recommendedName>
</protein>